<protein>
    <submittedName>
        <fullName evidence="1">Uncharacterized protein</fullName>
    </submittedName>
</protein>
<proteinExistence type="predicted"/>
<accession>Q3ARF5</accession>
<evidence type="ECO:0000313" key="1">
    <source>
        <dbReference type="EMBL" id="ABB28420.1"/>
    </source>
</evidence>
<name>Q3ARF5_CHLCH</name>
<dbReference type="OrthoDB" id="1524666at2"/>
<sequence>MKKDAQLALLEKTIKALGYKIRYEKGSFLGGACRIKEDKVVVVNKFLPIEGKLYTLAQVIANLNLANLPMEVEKIISRHYRQQLLFPPSNEK</sequence>
<organism evidence="1">
    <name type="scientific">Chlorobium chlorochromatii (strain CaD3)</name>
    <dbReference type="NCBI Taxonomy" id="340177"/>
    <lineage>
        <taxon>Bacteria</taxon>
        <taxon>Pseudomonadati</taxon>
        <taxon>Chlorobiota</taxon>
        <taxon>Chlorobiia</taxon>
        <taxon>Chlorobiales</taxon>
        <taxon>Chlorobiaceae</taxon>
        <taxon>Chlorobium/Pelodictyon group</taxon>
        <taxon>Chlorobium</taxon>
    </lineage>
</organism>
<dbReference type="KEGG" id="cch:Cag_1158"/>
<dbReference type="EMBL" id="CP000108">
    <property type="protein sequence ID" value="ABB28420.1"/>
    <property type="molecule type" value="Genomic_DNA"/>
</dbReference>
<dbReference type="STRING" id="340177.Cag_1158"/>
<dbReference type="HOGENOM" id="CLU_173112_0_0_10"/>
<dbReference type="AlphaFoldDB" id="Q3ARF5"/>
<reference evidence="1" key="1">
    <citation type="submission" date="2005-08" db="EMBL/GenBank/DDBJ databases">
        <title>Complete sequence of Chlorobium chlorochromatii CaD3.</title>
        <authorList>
            <person name="Copeland A."/>
            <person name="Lucas S."/>
            <person name="Lapidus A."/>
            <person name="Barry K."/>
            <person name="Detter J.C."/>
            <person name="Glavina T."/>
            <person name="Hammon N."/>
            <person name="Israni S."/>
            <person name="Pitluck S."/>
            <person name="Bryant D."/>
            <person name="Schmutz J."/>
            <person name="Larimer F."/>
            <person name="Land M."/>
            <person name="Kyrpides N."/>
            <person name="Ivanova N."/>
            <person name="Richardson P."/>
        </authorList>
    </citation>
    <scope>NUCLEOTIDE SEQUENCE [LARGE SCALE GENOMIC DNA]</scope>
    <source>
        <strain evidence="1">CaD3</strain>
    </source>
</reference>
<gene>
    <name evidence="1" type="ordered locus">Cag_1158</name>
</gene>